<comment type="caution">
    <text evidence="1">The sequence shown here is derived from an EMBL/GenBank/DDBJ whole genome shotgun (WGS) entry which is preliminary data.</text>
</comment>
<dbReference type="EMBL" id="MNCJ02000331">
    <property type="protein sequence ID" value="KAF5757930.1"/>
    <property type="molecule type" value="Genomic_DNA"/>
</dbReference>
<keyword evidence="2" id="KW-1185">Reference proteome</keyword>
<protein>
    <submittedName>
        <fullName evidence="1">Uncharacterized protein</fullName>
    </submittedName>
</protein>
<name>A0A9K3GWF8_HELAN</name>
<dbReference type="AlphaFoldDB" id="A0A9K3GWF8"/>
<organism evidence="1 2">
    <name type="scientific">Helianthus annuus</name>
    <name type="common">Common sunflower</name>
    <dbReference type="NCBI Taxonomy" id="4232"/>
    <lineage>
        <taxon>Eukaryota</taxon>
        <taxon>Viridiplantae</taxon>
        <taxon>Streptophyta</taxon>
        <taxon>Embryophyta</taxon>
        <taxon>Tracheophyta</taxon>
        <taxon>Spermatophyta</taxon>
        <taxon>Magnoliopsida</taxon>
        <taxon>eudicotyledons</taxon>
        <taxon>Gunneridae</taxon>
        <taxon>Pentapetalae</taxon>
        <taxon>asterids</taxon>
        <taxon>campanulids</taxon>
        <taxon>Asterales</taxon>
        <taxon>Asteraceae</taxon>
        <taxon>Asteroideae</taxon>
        <taxon>Heliantheae alliance</taxon>
        <taxon>Heliantheae</taxon>
        <taxon>Helianthus</taxon>
    </lineage>
</organism>
<dbReference type="Gramene" id="mRNA:HanXRQr2_Chr16g0723511">
    <property type="protein sequence ID" value="mRNA:HanXRQr2_Chr16g0723511"/>
    <property type="gene ID" value="HanXRQr2_Chr16g0723511"/>
</dbReference>
<reference evidence="1" key="2">
    <citation type="submission" date="2020-06" db="EMBL/GenBank/DDBJ databases">
        <title>Helianthus annuus Genome sequencing and assembly Release 2.</title>
        <authorList>
            <person name="Gouzy J."/>
            <person name="Langlade N."/>
            <person name="Munos S."/>
        </authorList>
    </citation>
    <scope>NUCLEOTIDE SEQUENCE</scope>
    <source>
        <tissue evidence="1">Leaves</tissue>
    </source>
</reference>
<proteinExistence type="predicted"/>
<dbReference type="Proteomes" id="UP000215914">
    <property type="component" value="Unassembled WGS sequence"/>
</dbReference>
<reference evidence="1" key="1">
    <citation type="journal article" date="2017" name="Nature">
        <title>The sunflower genome provides insights into oil metabolism, flowering and Asterid evolution.</title>
        <authorList>
            <person name="Badouin H."/>
            <person name="Gouzy J."/>
            <person name="Grassa C.J."/>
            <person name="Murat F."/>
            <person name="Staton S.E."/>
            <person name="Cottret L."/>
            <person name="Lelandais-Briere C."/>
            <person name="Owens G.L."/>
            <person name="Carrere S."/>
            <person name="Mayjonade B."/>
            <person name="Legrand L."/>
            <person name="Gill N."/>
            <person name="Kane N.C."/>
            <person name="Bowers J.E."/>
            <person name="Hubner S."/>
            <person name="Bellec A."/>
            <person name="Berard A."/>
            <person name="Berges H."/>
            <person name="Blanchet N."/>
            <person name="Boniface M.C."/>
            <person name="Brunel D."/>
            <person name="Catrice O."/>
            <person name="Chaidir N."/>
            <person name="Claudel C."/>
            <person name="Donnadieu C."/>
            <person name="Faraut T."/>
            <person name="Fievet G."/>
            <person name="Helmstetter N."/>
            <person name="King M."/>
            <person name="Knapp S.J."/>
            <person name="Lai Z."/>
            <person name="Le Paslier M.C."/>
            <person name="Lippi Y."/>
            <person name="Lorenzon L."/>
            <person name="Mandel J.R."/>
            <person name="Marage G."/>
            <person name="Marchand G."/>
            <person name="Marquand E."/>
            <person name="Bret-Mestries E."/>
            <person name="Morien E."/>
            <person name="Nambeesan S."/>
            <person name="Nguyen T."/>
            <person name="Pegot-Espagnet P."/>
            <person name="Pouilly N."/>
            <person name="Raftis F."/>
            <person name="Sallet E."/>
            <person name="Schiex T."/>
            <person name="Thomas J."/>
            <person name="Vandecasteele C."/>
            <person name="Vares D."/>
            <person name="Vear F."/>
            <person name="Vautrin S."/>
            <person name="Crespi M."/>
            <person name="Mangin B."/>
            <person name="Burke J.M."/>
            <person name="Salse J."/>
            <person name="Munos S."/>
            <person name="Vincourt P."/>
            <person name="Rieseberg L.H."/>
            <person name="Langlade N.B."/>
        </authorList>
    </citation>
    <scope>NUCLEOTIDE SEQUENCE</scope>
    <source>
        <tissue evidence="1">Leaves</tissue>
    </source>
</reference>
<evidence type="ECO:0000313" key="1">
    <source>
        <dbReference type="EMBL" id="KAF5757930.1"/>
    </source>
</evidence>
<accession>A0A9K3GWF8</accession>
<gene>
    <name evidence="1" type="ORF">HanXRQr2_Chr16g0723511</name>
</gene>
<sequence>MSMLARIFSFPSLQMQSKDCKIPSFRQMSYCFRLSVQQKLHLLQLI</sequence>
<evidence type="ECO:0000313" key="2">
    <source>
        <dbReference type="Proteomes" id="UP000215914"/>
    </source>
</evidence>